<dbReference type="OrthoDB" id="511972at2"/>
<dbReference type="AlphaFoldDB" id="F9ZUS6"/>
<dbReference type="STRING" id="990288.Atc_1808"/>
<dbReference type="EMBL" id="CP002573">
    <property type="protein sequence ID" value="AEK58456.1"/>
    <property type="molecule type" value="Genomic_DNA"/>
</dbReference>
<evidence type="ECO:0000259" key="1">
    <source>
        <dbReference type="PROSITE" id="PS50995"/>
    </source>
</evidence>
<dbReference type="Proteomes" id="UP000006135">
    <property type="component" value="Chromosome"/>
</dbReference>
<accession>F9ZUS6</accession>
<dbReference type="Gene3D" id="1.10.10.10">
    <property type="entry name" value="Winged helix-like DNA-binding domain superfamily/Winged helix DNA-binding domain"/>
    <property type="match status" value="1"/>
</dbReference>
<dbReference type="InterPro" id="IPR039422">
    <property type="entry name" value="MarR/SlyA-like"/>
</dbReference>
<dbReference type="HOGENOM" id="CLU_083287_4_4_6"/>
<dbReference type="Pfam" id="PF12802">
    <property type="entry name" value="MarR_2"/>
    <property type="match status" value="1"/>
</dbReference>
<reference evidence="3 4" key="1">
    <citation type="journal article" date="2011" name="J. Genet. Genomics">
        <title>Unraveling the Acidithiobacillus caldus complete genome and its central metabolisms for carbon assimilation.</title>
        <authorList>
            <person name="You X.Y."/>
            <person name="Guo X."/>
            <person name="Zheng H.J."/>
            <person name="Zhang M.J."/>
            <person name="Liu L.J."/>
            <person name="Zhu Y.Q."/>
            <person name="Zhu B."/>
            <person name="Wang S.Y."/>
            <person name="Zhao G.P."/>
            <person name="Poetsch A."/>
            <person name="Jiang C.Y."/>
            <person name="Liu S.J."/>
        </authorList>
    </citation>
    <scope>NUCLEOTIDE SEQUENCE [LARGE SCALE GENOMIC DNA]</scope>
    <source>
        <strain evidence="2 4">SM-1</strain>
        <plasmid evidence="3">megaplasmid</plasmid>
        <plasmid evidence="4">Plasmid megaplasmid</plasmid>
        <plasmid evidence="3">SM-1</plasmid>
    </source>
</reference>
<dbReference type="PROSITE" id="PS50995">
    <property type="entry name" value="HTH_MARR_2"/>
    <property type="match status" value="1"/>
</dbReference>
<dbReference type="PANTHER" id="PTHR33164">
    <property type="entry name" value="TRANSCRIPTIONAL REGULATOR, MARR FAMILY"/>
    <property type="match status" value="1"/>
</dbReference>
<protein>
    <submittedName>
        <fullName evidence="3">Transcriptional regulator, MarR family</fullName>
    </submittedName>
</protein>
<dbReference type="SUPFAM" id="SSF46785">
    <property type="entry name" value="Winged helix' DNA-binding domain"/>
    <property type="match status" value="1"/>
</dbReference>
<organism evidence="3 4">
    <name type="scientific">Acidithiobacillus caldus (strain SM-1)</name>
    <dbReference type="NCBI Taxonomy" id="990288"/>
    <lineage>
        <taxon>Bacteria</taxon>
        <taxon>Pseudomonadati</taxon>
        <taxon>Pseudomonadota</taxon>
        <taxon>Acidithiobacillia</taxon>
        <taxon>Acidithiobacillales</taxon>
        <taxon>Acidithiobacillaceae</taxon>
        <taxon>Acidithiobacillus</taxon>
    </lineage>
</organism>
<dbReference type="Proteomes" id="UP000006135">
    <property type="component" value="Plasmid megaplasmid"/>
</dbReference>
<sequence length="158" mass="17398">MRKQASDRPAIPMAGEGKRGETGHIGYLLRQACTAYRIRMEKTLAGLGVTWPQFSVLTMIASYPRVSGADLARLSLLTPQTVSVIVNNLEKAGWVARRPHDQHGRIQVLEITDTGKELLLRCNALVHAAEARLTDGLDLADDQMIRRWLVSIAVTGGR</sequence>
<dbReference type="InterPro" id="IPR036388">
    <property type="entry name" value="WH-like_DNA-bd_sf"/>
</dbReference>
<gene>
    <name evidence="2" type="ordered locus">Atc_1808</name>
    <name evidence="3" type="ordered locus">Atc_m109</name>
</gene>
<keyword evidence="4" id="KW-1185">Reference proteome</keyword>
<evidence type="ECO:0000313" key="4">
    <source>
        <dbReference type="Proteomes" id="UP000006135"/>
    </source>
</evidence>
<evidence type="ECO:0000313" key="2">
    <source>
        <dbReference type="EMBL" id="AEK58456.1"/>
    </source>
</evidence>
<dbReference type="GO" id="GO:0003700">
    <property type="term" value="F:DNA-binding transcription factor activity"/>
    <property type="evidence" value="ECO:0007669"/>
    <property type="project" value="InterPro"/>
</dbReference>
<proteinExistence type="predicted"/>
<keyword evidence="3" id="KW-0614">Plasmid</keyword>
<dbReference type="PANTHER" id="PTHR33164:SF43">
    <property type="entry name" value="HTH-TYPE TRANSCRIPTIONAL REPRESSOR YETL"/>
    <property type="match status" value="1"/>
</dbReference>
<dbReference type="GO" id="GO:0006950">
    <property type="term" value="P:response to stress"/>
    <property type="evidence" value="ECO:0007669"/>
    <property type="project" value="TreeGrafter"/>
</dbReference>
<dbReference type="InterPro" id="IPR000835">
    <property type="entry name" value="HTH_MarR-typ"/>
</dbReference>
<dbReference type="GeneID" id="92932886"/>
<feature type="domain" description="HTH marR-type" evidence="1">
    <location>
        <begin position="22"/>
        <end position="154"/>
    </location>
</feature>
<dbReference type="RefSeq" id="WP_014003055.1">
    <property type="nucleotide sequence ID" value="NC_015850.1"/>
</dbReference>
<name>F9ZUS6_ACICS</name>
<dbReference type="KEGG" id="acu:Atc_m109"/>
<dbReference type="InterPro" id="IPR036390">
    <property type="entry name" value="WH_DNA-bd_sf"/>
</dbReference>
<geneLocation type="plasmid" evidence="3">
    <name>megaplasmid</name>
</geneLocation>
<dbReference type="KEGG" id="acu:Atc_1808"/>
<dbReference type="SMART" id="SM00347">
    <property type="entry name" value="HTH_MARR"/>
    <property type="match status" value="1"/>
</dbReference>
<evidence type="ECO:0000313" key="3">
    <source>
        <dbReference type="EMBL" id="AEK59640.1"/>
    </source>
</evidence>
<dbReference type="EMBL" id="CP002574">
    <property type="protein sequence ID" value="AEK59640.1"/>
    <property type="molecule type" value="Genomic_DNA"/>
</dbReference>